<proteinExistence type="predicted"/>
<dbReference type="InterPro" id="IPR010982">
    <property type="entry name" value="Lambda_DNA-bd_dom_sf"/>
</dbReference>
<dbReference type="CDD" id="cd00093">
    <property type="entry name" value="HTH_XRE"/>
    <property type="match status" value="1"/>
</dbReference>
<organism evidence="2 4">
    <name type="scientific">Staphylococcus succinus</name>
    <dbReference type="NCBI Taxonomy" id="61015"/>
    <lineage>
        <taxon>Bacteria</taxon>
        <taxon>Bacillati</taxon>
        <taxon>Bacillota</taxon>
        <taxon>Bacilli</taxon>
        <taxon>Bacillales</taxon>
        <taxon>Staphylococcaceae</taxon>
        <taxon>Staphylococcus</taxon>
    </lineage>
</organism>
<name>A0A9Q6HPL1_9STAP</name>
<evidence type="ECO:0000313" key="3">
    <source>
        <dbReference type="Proteomes" id="UP000240859"/>
    </source>
</evidence>
<reference evidence="2" key="2">
    <citation type="submission" date="2018-03" db="EMBL/GenBank/DDBJ databases">
        <authorList>
            <person name="Naushad S."/>
        </authorList>
    </citation>
    <scope>NUCLEOTIDE SEQUENCE</scope>
    <source>
        <strain evidence="1">SNUC 1084</strain>
        <strain evidence="2">SNUC 1231</strain>
    </source>
</reference>
<evidence type="ECO:0000313" key="1">
    <source>
        <dbReference type="EMBL" id="PTI57094.1"/>
    </source>
</evidence>
<sequence length="67" mass="7900">MGLKKYRVKTGLNSYELSKRLKSIYTKTDLTHRKLQDIENKKTSCTKENQQDLAEFFNTTEENITKV</sequence>
<dbReference type="EMBL" id="PZFR01000508">
    <property type="protein sequence ID" value="PTI57094.1"/>
    <property type="molecule type" value="Genomic_DNA"/>
</dbReference>
<dbReference type="GO" id="GO:0003677">
    <property type="term" value="F:DNA binding"/>
    <property type="evidence" value="ECO:0007669"/>
    <property type="project" value="InterPro"/>
</dbReference>
<evidence type="ECO:0000313" key="4">
    <source>
        <dbReference type="Proteomes" id="UP000241960"/>
    </source>
</evidence>
<dbReference type="EMBL" id="PZFQ01000017">
    <property type="protein sequence ID" value="PTI75779.1"/>
    <property type="molecule type" value="Genomic_DNA"/>
</dbReference>
<dbReference type="RefSeq" id="WP_073504666.1">
    <property type="nucleotide sequence ID" value="NZ_CP018199.1"/>
</dbReference>
<gene>
    <name evidence="1" type="ORF">BU057_15495</name>
    <name evidence="2" type="ORF">BU058_06710</name>
</gene>
<reference evidence="3 4" key="1">
    <citation type="journal article" date="2016" name="Front. Microbiol.">
        <title>Comprehensive Phylogenetic Analysis of Bovine Non-aureus Staphylococci Species Based on Whole-Genome Sequencing.</title>
        <authorList>
            <person name="Naushad S."/>
            <person name="Barkema H.W."/>
            <person name="Luby C."/>
            <person name="Condas L.A."/>
            <person name="Nobrega D.B."/>
            <person name="Carson D.A."/>
            <person name="De Buck J."/>
        </authorList>
    </citation>
    <scope>NUCLEOTIDE SEQUENCE [LARGE SCALE GENOMIC DNA]</scope>
    <source>
        <strain evidence="1 3">SNUC 1084</strain>
        <strain evidence="2 4">SNUC 1231</strain>
    </source>
</reference>
<dbReference type="AlphaFoldDB" id="A0A9Q6HPL1"/>
<dbReference type="Proteomes" id="UP000240859">
    <property type="component" value="Unassembled WGS sequence"/>
</dbReference>
<accession>A0A9Q6HPL1</accession>
<dbReference type="InterPro" id="IPR001387">
    <property type="entry name" value="Cro/C1-type_HTH"/>
</dbReference>
<dbReference type="Gene3D" id="1.10.260.40">
    <property type="entry name" value="lambda repressor-like DNA-binding domains"/>
    <property type="match status" value="1"/>
</dbReference>
<keyword evidence="3" id="KW-1185">Reference proteome</keyword>
<comment type="caution">
    <text evidence="2">The sequence shown here is derived from an EMBL/GenBank/DDBJ whole genome shotgun (WGS) entry which is preliminary data.</text>
</comment>
<dbReference type="Proteomes" id="UP000241960">
    <property type="component" value="Unassembled WGS sequence"/>
</dbReference>
<protein>
    <submittedName>
        <fullName evidence="2">XRE family transcriptional regulator</fullName>
    </submittedName>
</protein>
<evidence type="ECO:0000313" key="2">
    <source>
        <dbReference type="EMBL" id="PTI75779.1"/>
    </source>
</evidence>